<dbReference type="SUPFAM" id="SSF53448">
    <property type="entry name" value="Nucleotide-diphospho-sugar transferases"/>
    <property type="match status" value="1"/>
</dbReference>
<sequence>MTGADKNVCEDGVLVLAGDNLLDFSIKGFLDFYKEKNATCIMRHYEPSLEKLQRTGVVEVDSSDKVISMEEKPKEPKSNWAVPPFYIYGKEDLPVIVDCVNDEEINLDAPGGFIEWFCKKREVYAYEMPGERYDIGNRESLEWIRDNY</sequence>
<evidence type="ECO:0000313" key="3">
    <source>
        <dbReference type="Proteomes" id="UP001442364"/>
    </source>
</evidence>
<dbReference type="InterPro" id="IPR005835">
    <property type="entry name" value="NTP_transferase_dom"/>
</dbReference>
<dbReference type="EMBL" id="JBBMER010000002">
    <property type="protein sequence ID" value="MEQ2378901.1"/>
    <property type="molecule type" value="Genomic_DNA"/>
</dbReference>
<comment type="caution">
    <text evidence="2">The sequence shown here is derived from an EMBL/GenBank/DDBJ whole genome shotgun (WGS) entry which is preliminary data.</text>
</comment>
<dbReference type="Proteomes" id="UP001442364">
    <property type="component" value="Unassembled WGS sequence"/>
</dbReference>
<evidence type="ECO:0000259" key="1">
    <source>
        <dbReference type="Pfam" id="PF00483"/>
    </source>
</evidence>
<dbReference type="InterPro" id="IPR029044">
    <property type="entry name" value="Nucleotide-diphossugar_trans"/>
</dbReference>
<protein>
    <submittedName>
        <fullName evidence="2">Sugar phosphate nucleotidyltransferase</fullName>
    </submittedName>
</protein>
<feature type="domain" description="Nucleotidyl transferase" evidence="1">
    <location>
        <begin position="10"/>
        <end position="142"/>
    </location>
</feature>
<keyword evidence="3" id="KW-1185">Reference proteome</keyword>
<organism evidence="2 3">
    <name type="scientific">[Lactobacillus] rogosae</name>
    <dbReference type="NCBI Taxonomy" id="706562"/>
    <lineage>
        <taxon>Bacteria</taxon>
        <taxon>Bacillati</taxon>
        <taxon>Bacillota</taxon>
        <taxon>Clostridia</taxon>
        <taxon>Lachnospirales</taxon>
        <taxon>Lachnospiraceae</taxon>
        <taxon>Lachnospira</taxon>
    </lineage>
</organism>
<dbReference type="Pfam" id="PF00483">
    <property type="entry name" value="NTP_transferase"/>
    <property type="match status" value="1"/>
</dbReference>
<proteinExistence type="predicted"/>
<accession>A0ABV1BT24</accession>
<gene>
    <name evidence="2" type="ORF">WMO14_03240</name>
</gene>
<dbReference type="PANTHER" id="PTHR42883:SF2">
    <property type="entry name" value="THYMIDYLYLTRANSFERASE"/>
    <property type="match status" value="1"/>
</dbReference>
<evidence type="ECO:0000313" key="2">
    <source>
        <dbReference type="EMBL" id="MEQ2378901.1"/>
    </source>
</evidence>
<name>A0ABV1BT24_9FIRM</name>
<dbReference type="PANTHER" id="PTHR42883">
    <property type="entry name" value="GLUCOSE-1-PHOSPHATE THYMIDYLTRANSFERASE"/>
    <property type="match status" value="1"/>
</dbReference>
<dbReference type="Gene3D" id="3.90.550.10">
    <property type="entry name" value="Spore Coat Polysaccharide Biosynthesis Protein SpsA, Chain A"/>
    <property type="match status" value="1"/>
</dbReference>
<reference evidence="2 3" key="1">
    <citation type="submission" date="2024-03" db="EMBL/GenBank/DDBJ databases">
        <title>Human intestinal bacterial collection.</title>
        <authorList>
            <person name="Pauvert C."/>
            <person name="Hitch T.C.A."/>
            <person name="Clavel T."/>
        </authorList>
    </citation>
    <scope>NUCLEOTIDE SEQUENCE [LARGE SCALE GENOMIC DNA]</scope>
    <source>
        <strain evidence="2 3">CLA-AA-H255</strain>
    </source>
</reference>